<protein>
    <submittedName>
        <fullName evidence="1">Uncharacterized protein</fullName>
    </submittedName>
</protein>
<dbReference type="AlphaFoldDB" id="K1LLA4"/>
<name>K1LLA4_9BACL</name>
<dbReference type="EMBL" id="AMCK01000010">
    <property type="protein sequence ID" value="EKB45069.1"/>
    <property type="molecule type" value="Genomic_DNA"/>
</dbReference>
<keyword evidence="2" id="KW-1185">Reference proteome</keyword>
<evidence type="ECO:0000313" key="2">
    <source>
        <dbReference type="Proteomes" id="UP000004738"/>
    </source>
</evidence>
<sequence length="254" mass="29585">MDCKPVDLSAYEANVHDYMNVFFMRKKNDNDWFLGFEDPLNINQTNKIIVKSGNYQRGDILKVLIVSMSTLFIEALQIAIRDKRPAWQVDTYAIQAPLFNQALRKKIKEQCIDVVVIETTNQHFALIIESLKKVKGPEVDIMLLVDSRMGEVYHLLKDEERWASVTKNTRLDEFVLLMESFKSNISNLLEVSLKELDKKILRDLAVGHTFEFIQHKRGMSAEEIDQSLYRINTYFKVPNYIESISKAFEQKIIT</sequence>
<dbReference type="PATRIC" id="fig|1224748.3.peg.2170"/>
<organism evidence="1 2">
    <name type="scientific">Solibacillus isronensis B3W22</name>
    <dbReference type="NCBI Taxonomy" id="1224748"/>
    <lineage>
        <taxon>Bacteria</taxon>
        <taxon>Bacillati</taxon>
        <taxon>Bacillota</taxon>
        <taxon>Bacilli</taxon>
        <taxon>Bacillales</taxon>
        <taxon>Caryophanaceae</taxon>
        <taxon>Solibacillus</taxon>
    </lineage>
</organism>
<comment type="caution">
    <text evidence="1">The sequence shown here is derived from an EMBL/GenBank/DDBJ whole genome shotgun (WGS) entry which is preliminary data.</text>
</comment>
<proteinExistence type="predicted"/>
<reference evidence="1 2" key="1">
    <citation type="journal article" date="2012" name="J. Bacteriol.">
        <title>Draft Genome Sequence of Bacillus isronensis Strain B3W22, Isolated from the Upper Atmosphere.</title>
        <authorList>
            <person name="Shivaji S."/>
            <person name="Ara S."/>
            <person name="Singh S.K."/>
            <person name="Bandi S."/>
            <person name="Singh A."/>
            <person name="Pinnaka A.K."/>
        </authorList>
    </citation>
    <scope>NUCLEOTIDE SEQUENCE [LARGE SCALE GENOMIC DNA]</scope>
    <source>
        <strain evidence="1 2">B3W22</strain>
    </source>
</reference>
<dbReference type="Proteomes" id="UP000004738">
    <property type="component" value="Unassembled WGS sequence"/>
</dbReference>
<evidence type="ECO:0000313" key="1">
    <source>
        <dbReference type="EMBL" id="EKB45069.1"/>
    </source>
</evidence>
<gene>
    <name evidence="1" type="ORF">B857_02191</name>
</gene>
<accession>K1LLA4</accession>